<dbReference type="PRINTS" id="PR01713">
    <property type="entry name" value="NUCEPIMERASE"/>
</dbReference>
<reference evidence="4" key="1">
    <citation type="journal article" date="2016" name="Int. J. Syst. Evol. Microbiol.">
        <title>Pseudoxanthomonas helianthi sp. nov., isolated from roots of Jerusalem artichoke (Helianthus tuberosus).</title>
        <authorList>
            <person name="Kittiwongwattana C."/>
            <person name="Thawai C."/>
        </authorList>
    </citation>
    <scope>NUCLEOTIDE SEQUENCE</scope>
    <source>
        <strain evidence="4">110414</strain>
    </source>
</reference>
<dbReference type="EMBL" id="JAGKTC010000001">
    <property type="protein sequence ID" value="MBP3983819.1"/>
    <property type="molecule type" value="Genomic_DNA"/>
</dbReference>
<keyword evidence="2" id="KW-0520">NAD</keyword>
<proteinExistence type="inferred from homology"/>
<evidence type="ECO:0000256" key="2">
    <source>
        <dbReference type="ARBA" id="ARBA00023027"/>
    </source>
</evidence>
<name>A0A941AST2_9GAMM</name>
<sequence>MTILVTGAAGFIGAYVCRELQRRGERFVGLDNFNDYYDPQLKRDRIAALCPGADIRALDLTDADGMAALFDETRPQRVVHLAAQAGVRYSLQNPQAYVQSNLVGFVTLLELCRHRDVQHLAYASSSSVYGDSAVPPFSEEQRIDKPRSLYAATKAANELMAYTYAQLYGLHATGLRFFTVYGPWGRPDMAPLLFSRAVLAGRPIEVFNEGRMRRDFTHVDDIVRGVLGALDHPPADPVPHRVFNLGNHTPVELEYFIAVIEQAAGRGAEKIYKPMQPGDMVATMADTARAKAAFGFEPATPIEAGLPPVVEWCREYFGERA</sequence>
<keyword evidence="5" id="KW-1185">Reference proteome</keyword>
<protein>
    <submittedName>
        <fullName evidence="4">NAD-dependent epimerase/dehydratase family protein</fullName>
    </submittedName>
</protein>
<dbReference type="PANTHER" id="PTHR43574">
    <property type="entry name" value="EPIMERASE-RELATED"/>
    <property type="match status" value="1"/>
</dbReference>
<dbReference type="InterPro" id="IPR036291">
    <property type="entry name" value="NAD(P)-bd_dom_sf"/>
</dbReference>
<dbReference type="Proteomes" id="UP000673447">
    <property type="component" value="Unassembled WGS sequence"/>
</dbReference>
<evidence type="ECO:0000259" key="3">
    <source>
        <dbReference type="SMART" id="SM00822"/>
    </source>
</evidence>
<dbReference type="AlphaFoldDB" id="A0A941AST2"/>
<evidence type="ECO:0000256" key="1">
    <source>
        <dbReference type="ARBA" id="ARBA00006484"/>
    </source>
</evidence>
<organism evidence="4 5">
    <name type="scientific">Pseudoxanthomonas helianthi</name>
    <dbReference type="NCBI Taxonomy" id="1453541"/>
    <lineage>
        <taxon>Bacteria</taxon>
        <taxon>Pseudomonadati</taxon>
        <taxon>Pseudomonadota</taxon>
        <taxon>Gammaproteobacteria</taxon>
        <taxon>Lysobacterales</taxon>
        <taxon>Lysobacteraceae</taxon>
        <taxon>Pseudoxanthomonas</taxon>
    </lineage>
</organism>
<dbReference type="InterPro" id="IPR001509">
    <property type="entry name" value="Epimerase_deHydtase"/>
</dbReference>
<evidence type="ECO:0000313" key="5">
    <source>
        <dbReference type="Proteomes" id="UP000673447"/>
    </source>
</evidence>
<comment type="similarity">
    <text evidence="1">Belongs to the short-chain dehydrogenases/reductases (SDR) family.</text>
</comment>
<dbReference type="Pfam" id="PF01370">
    <property type="entry name" value="Epimerase"/>
    <property type="match status" value="1"/>
</dbReference>
<dbReference type="InterPro" id="IPR057326">
    <property type="entry name" value="KR_dom"/>
</dbReference>
<reference evidence="4" key="2">
    <citation type="submission" date="2021-03" db="EMBL/GenBank/DDBJ databases">
        <authorList>
            <person name="Cao W."/>
        </authorList>
    </citation>
    <scope>NUCLEOTIDE SEQUENCE</scope>
    <source>
        <strain evidence="4">110414</strain>
    </source>
</reference>
<gene>
    <name evidence="4" type="ORF">J5837_05200</name>
</gene>
<dbReference type="SUPFAM" id="SSF51735">
    <property type="entry name" value="NAD(P)-binding Rossmann-fold domains"/>
    <property type="match status" value="1"/>
</dbReference>
<dbReference type="Gene3D" id="3.40.50.720">
    <property type="entry name" value="NAD(P)-binding Rossmann-like Domain"/>
    <property type="match status" value="1"/>
</dbReference>
<accession>A0A941AST2</accession>
<feature type="domain" description="Ketoreductase" evidence="3">
    <location>
        <begin position="1"/>
        <end position="187"/>
    </location>
</feature>
<dbReference type="RefSeq" id="WP_210535641.1">
    <property type="nucleotide sequence ID" value="NZ_JAGKTC010000001.1"/>
</dbReference>
<evidence type="ECO:0000313" key="4">
    <source>
        <dbReference type="EMBL" id="MBP3983819.1"/>
    </source>
</evidence>
<dbReference type="SMART" id="SM00822">
    <property type="entry name" value="PKS_KR"/>
    <property type="match status" value="1"/>
</dbReference>
<comment type="caution">
    <text evidence="4">The sequence shown here is derived from an EMBL/GenBank/DDBJ whole genome shotgun (WGS) entry which is preliminary data.</text>
</comment>